<dbReference type="Pfam" id="PF05843">
    <property type="entry name" value="Suf"/>
    <property type="match status" value="1"/>
</dbReference>
<feature type="region of interest" description="Disordered" evidence="4">
    <location>
        <begin position="200"/>
        <end position="230"/>
    </location>
</feature>
<accession>A0A1A6A7H8</accession>
<evidence type="ECO:0000256" key="3">
    <source>
        <dbReference type="RuleBase" id="RU369035"/>
    </source>
</evidence>
<dbReference type="GeneID" id="28967427"/>
<dbReference type="PANTHER" id="PTHR19980:SF0">
    <property type="entry name" value="CLEAVAGE STIMULATION FACTOR SUBUNIT 3"/>
    <property type="match status" value="1"/>
</dbReference>
<dbReference type="GO" id="GO:0005737">
    <property type="term" value="C:cytoplasm"/>
    <property type="evidence" value="ECO:0007669"/>
    <property type="project" value="UniProtKB-SubCell"/>
</dbReference>
<dbReference type="SUPFAM" id="SSF48452">
    <property type="entry name" value="TPR-like"/>
    <property type="match status" value="2"/>
</dbReference>
<sequence length="1153" mass="125339">MSDNPDVTPSSDPTAIVEQLQTLTDIEGDLADTALAVVEQDPTASSIKVQAEEQIQVEPYQDVASSETGASATEAQNAVEGDDVDALLENAEAVEDVLEESIPPAPISEQSEAQTAQNTAIEAPTAPIEITTQPDGIAAEASQLLDAVEADLNNPVLPESVVPPAHDTAIETSNEEDTNTIRIDVEEPTVEDIVEAAANPENDGSIPATDEGGNIAPAPSPAPAPAPAASVSIDSSANNASSYTAPVIPPAPQVPIIPQSDIRPEVPLPEGLTVSSPSVLNNADLIHAWYQDPKNSYTVLALFNWSIQRTEINDARAWYNALSVDNPTAVEPLLALITLELALSNFPQVEALFAKALKGPSGGITAAADVSIWKAYLHYIRRQNPVVEGAPDVETTRGTITKAYEFALKECGYDRGSGEIWEEYIKFISEGSAKNQWEIQALQDNLRKLYQRAVCIPLNNLEVLWKAYDTFESGVNKATSKKFLAERSPAYMTARTALREMKGLTEGLPRPILPPTPTFSDSDRQAVLGWKNYLKWEEGNPLVIDDEATLGIRIAYALRKCLSEMRHFPELWHYAATYYLKQDKKDEAAEILKAGVQACPKSFLVTFALAELLEDLSQYPAVHELYQNFLTSLTPEINDLKKTIEREVEIAKGPEIPPVSGDDVNMDGDGMSEHQRMVEERDNRGKLVEERRGKQVEELMKGVNLGWIMYMRFARRAEGIKAARAIFGKARKSPYLTWHVFEASAMMEYHSNKDSAVAIRIFELGLKLFSEDVEYVIKYLQFLLSINDDTNARALFERSALKIPATSSRALWDIWARYEYLYGDLSAVHKLETRFAEVFPNDSPLKRFAQRYTYNGIDQIAARDLGFSATHRPQPQQPAVQANIPLPSASSSSSAAAPNHAQSPAGYKRPLPDSESPRRDRDHRRASLDRSPKRYKAHSPPPPPRRYPDRERDRERDIPPPRERGTSGRYNQPQGQGHGRGHGGRDSRSPFASVSGSVSVSSDPRGPPPPSSIPPQARGPPPGTGPSYGAVPIGSSPQIAGVPPAALDRDRSGMGKPLVWFIGNLPTARAFDGPIFRPDDIVGLFNNIAPTGLGIPGGSGAGMNAGPGSSVGMGMGMGGPPPPMGMSARGGSGYPEPDRRYGGPPPMRGGGRY</sequence>
<dbReference type="SMART" id="SM00386">
    <property type="entry name" value="HAT"/>
    <property type="match status" value="5"/>
</dbReference>
<evidence type="ECO:0000256" key="1">
    <source>
        <dbReference type="ARBA" id="ARBA00022737"/>
    </source>
</evidence>
<evidence type="ECO:0000313" key="8">
    <source>
        <dbReference type="Proteomes" id="UP000078595"/>
    </source>
</evidence>
<proteinExistence type="predicted"/>
<keyword evidence="8" id="KW-1185">Reference proteome</keyword>
<dbReference type="OrthoDB" id="26282at2759"/>
<dbReference type="STRING" id="1296121.A0A1A6A7H8"/>
<feature type="compositionally biased region" description="Basic and acidic residues" evidence="4">
    <location>
        <begin position="946"/>
        <end position="966"/>
    </location>
</feature>
<evidence type="ECO:0000313" key="7">
    <source>
        <dbReference type="EMBL" id="WWC61133.1"/>
    </source>
</evidence>
<dbReference type="EMBL" id="KI894030">
    <property type="protein sequence ID" value="OBR86012.1"/>
    <property type="molecule type" value="Genomic_DNA"/>
</dbReference>
<evidence type="ECO:0000259" key="5">
    <source>
        <dbReference type="Pfam" id="PF05843"/>
    </source>
</evidence>
<feature type="compositionally biased region" description="Low complexity" evidence="4">
    <location>
        <begin position="989"/>
        <end position="1004"/>
    </location>
</feature>
<feature type="compositionally biased region" description="Low complexity" evidence="4">
    <location>
        <begin position="882"/>
        <end position="905"/>
    </location>
</feature>
<reference evidence="6" key="1">
    <citation type="submission" date="2013-07" db="EMBL/GenBank/DDBJ databases">
        <title>The Genome Sequence of Cryptococcus dejecticola CBS10117.</title>
        <authorList>
            <consortium name="The Broad Institute Genome Sequencing Platform"/>
            <person name="Cuomo C."/>
            <person name="Litvintseva A."/>
            <person name="Chen Y."/>
            <person name="Heitman J."/>
            <person name="Sun S."/>
            <person name="Springer D."/>
            <person name="Dromer F."/>
            <person name="Young S.K."/>
            <person name="Zeng Q."/>
            <person name="Gargeya S."/>
            <person name="Fitzgerald M."/>
            <person name="Abouelleil A."/>
            <person name="Alvarado L."/>
            <person name="Berlin A.M."/>
            <person name="Chapman S.B."/>
            <person name="Dewar J."/>
            <person name="Goldberg J."/>
            <person name="Griggs A."/>
            <person name="Gujja S."/>
            <person name="Hansen M."/>
            <person name="Howarth C."/>
            <person name="Imamovic A."/>
            <person name="Larimer J."/>
            <person name="McCowan C."/>
            <person name="Murphy C."/>
            <person name="Pearson M."/>
            <person name="Priest M."/>
            <person name="Roberts A."/>
            <person name="Saif S."/>
            <person name="Shea T."/>
            <person name="Sykes S."/>
            <person name="Wortman J."/>
            <person name="Nusbaum C."/>
            <person name="Birren B."/>
        </authorList>
    </citation>
    <scope>NUCLEOTIDE SEQUENCE [LARGE SCALE GENOMIC DNA]</scope>
    <source>
        <strain evidence="6">CBS 10117</strain>
    </source>
</reference>
<dbReference type="RefSeq" id="XP_018263854.1">
    <property type="nucleotide sequence ID" value="XM_018407046.1"/>
</dbReference>
<reference evidence="7" key="2">
    <citation type="submission" date="2013-07" db="EMBL/GenBank/DDBJ databases">
        <authorList>
            <consortium name="The Broad Institute Genome Sequencing Platform"/>
            <person name="Cuomo C."/>
            <person name="Litvintseva A."/>
            <person name="Chen Y."/>
            <person name="Heitman J."/>
            <person name="Sun S."/>
            <person name="Springer D."/>
            <person name="Dromer F."/>
            <person name="Young S.K."/>
            <person name="Zeng Q."/>
            <person name="Gargeya S."/>
            <person name="Fitzgerald M."/>
            <person name="Abouelleil A."/>
            <person name="Alvarado L."/>
            <person name="Berlin A.M."/>
            <person name="Chapman S.B."/>
            <person name="Dewar J."/>
            <person name="Goldberg J."/>
            <person name="Griggs A."/>
            <person name="Gujja S."/>
            <person name="Hansen M."/>
            <person name="Howarth C."/>
            <person name="Imamovic A."/>
            <person name="Larimer J."/>
            <person name="McCowan C."/>
            <person name="Murphy C."/>
            <person name="Pearson M."/>
            <person name="Priest M."/>
            <person name="Roberts A."/>
            <person name="Saif S."/>
            <person name="Shea T."/>
            <person name="Sykes S."/>
            <person name="Wortman J."/>
            <person name="Nusbaum C."/>
            <person name="Birren B."/>
        </authorList>
    </citation>
    <scope>NUCLEOTIDE SEQUENCE</scope>
    <source>
        <strain evidence="7">CBS 10117</strain>
    </source>
</reference>
<dbReference type="KEGG" id="kdj:28967427"/>
<dbReference type="InterPro" id="IPR008847">
    <property type="entry name" value="Suf"/>
</dbReference>
<dbReference type="InterPro" id="IPR003107">
    <property type="entry name" value="HAT"/>
</dbReference>
<feature type="compositionally biased region" description="Polar residues" evidence="4">
    <location>
        <begin position="871"/>
        <end position="880"/>
    </location>
</feature>
<organism evidence="6">
    <name type="scientific">Kwoniella dejecticola CBS 10117</name>
    <dbReference type="NCBI Taxonomy" id="1296121"/>
    <lineage>
        <taxon>Eukaryota</taxon>
        <taxon>Fungi</taxon>
        <taxon>Dikarya</taxon>
        <taxon>Basidiomycota</taxon>
        <taxon>Agaricomycotina</taxon>
        <taxon>Tremellomycetes</taxon>
        <taxon>Tremellales</taxon>
        <taxon>Cryptococcaceae</taxon>
        <taxon>Kwoniella</taxon>
    </lineage>
</organism>
<feature type="region of interest" description="Disordered" evidence="4">
    <location>
        <begin position="869"/>
        <end position="1048"/>
    </location>
</feature>
<feature type="region of interest" description="Disordered" evidence="4">
    <location>
        <begin position="42"/>
        <end position="85"/>
    </location>
</feature>
<dbReference type="EMBL" id="CP144533">
    <property type="protein sequence ID" value="WWC61133.1"/>
    <property type="molecule type" value="Genomic_DNA"/>
</dbReference>
<dbReference type="PANTHER" id="PTHR19980">
    <property type="entry name" value="RNA CLEAVAGE STIMULATION FACTOR"/>
    <property type="match status" value="1"/>
</dbReference>
<protein>
    <recommendedName>
        <fullName evidence="3">mRNA 3'-end-processing protein RNA14</fullName>
    </recommendedName>
</protein>
<evidence type="ECO:0000313" key="6">
    <source>
        <dbReference type="EMBL" id="OBR86012.1"/>
    </source>
</evidence>
<dbReference type="Gene3D" id="1.25.40.1040">
    <property type="match status" value="1"/>
</dbReference>
<keyword evidence="2 3" id="KW-0539">Nucleus</keyword>
<feature type="region of interest" description="Disordered" evidence="4">
    <location>
        <begin position="1113"/>
        <end position="1153"/>
    </location>
</feature>
<keyword evidence="3" id="KW-0507">mRNA processing</keyword>
<keyword evidence="3" id="KW-0963">Cytoplasm</keyword>
<evidence type="ECO:0000256" key="4">
    <source>
        <dbReference type="SAM" id="MobiDB-lite"/>
    </source>
</evidence>
<feature type="domain" description="Suppressor of forked" evidence="5">
    <location>
        <begin position="287"/>
        <end position="865"/>
    </location>
</feature>
<dbReference type="InterPro" id="IPR011990">
    <property type="entry name" value="TPR-like_helical_dom_sf"/>
</dbReference>
<comment type="subcellular location">
    <subcellularLocation>
        <location evidence="3">Nucleus</location>
    </subcellularLocation>
    <subcellularLocation>
        <location evidence="3">Cytoplasm</location>
    </subcellularLocation>
    <text evidence="3">Nucleus and/or cytoplasm.</text>
</comment>
<feature type="compositionally biased region" description="Basic and acidic residues" evidence="4">
    <location>
        <begin position="910"/>
        <end position="932"/>
    </location>
</feature>
<dbReference type="AlphaFoldDB" id="A0A1A6A7H8"/>
<feature type="compositionally biased region" description="Pro residues" evidence="4">
    <location>
        <begin position="1005"/>
        <end position="1024"/>
    </location>
</feature>
<name>A0A1A6A7H8_9TREE</name>
<feature type="compositionally biased region" description="Low complexity" evidence="4">
    <location>
        <begin position="64"/>
        <end position="75"/>
    </location>
</feature>
<dbReference type="GO" id="GO:0180010">
    <property type="term" value="P:co-transcriptional mRNA 3'-end processing, cleavage and polyadenylation pathway"/>
    <property type="evidence" value="ECO:0007669"/>
    <property type="project" value="UniProtKB-UniRule"/>
</dbReference>
<dbReference type="InterPro" id="IPR045243">
    <property type="entry name" value="Rna14-like"/>
</dbReference>
<gene>
    <name evidence="6" type="ORF">I303_03728</name>
    <name evidence="7" type="ORF">I303_103712</name>
</gene>
<dbReference type="GO" id="GO:0003729">
    <property type="term" value="F:mRNA binding"/>
    <property type="evidence" value="ECO:0007669"/>
    <property type="project" value="TreeGrafter"/>
</dbReference>
<reference evidence="7" key="3">
    <citation type="submission" date="2024-02" db="EMBL/GenBank/DDBJ databases">
        <title>Comparative genomics of Cryptococcus and Kwoniella reveals pathogenesis evolution and contrasting modes of karyotype evolution via chromosome fusion or intercentromeric recombination.</title>
        <authorList>
            <person name="Coelho M.A."/>
            <person name="David-Palma M."/>
            <person name="Shea T."/>
            <person name="Bowers K."/>
            <person name="McGinley-Smith S."/>
            <person name="Mohammad A.W."/>
            <person name="Gnirke A."/>
            <person name="Yurkov A.M."/>
            <person name="Nowrousian M."/>
            <person name="Sun S."/>
            <person name="Cuomo C.A."/>
            <person name="Heitman J."/>
        </authorList>
    </citation>
    <scope>NUCLEOTIDE SEQUENCE</scope>
    <source>
        <strain evidence="7">CBS 10117</strain>
    </source>
</reference>
<comment type="function">
    <text evidence="3">Component of the cleavage factor IA (CFIA) complex, which is involved in the endonucleolytic cleavage during polyadenylation-dependent pre-mRNA 3'-end formation.</text>
</comment>
<dbReference type="Proteomes" id="UP000078595">
    <property type="component" value="Chromosome 4"/>
</dbReference>
<dbReference type="GO" id="GO:0005634">
    <property type="term" value="C:nucleus"/>
    <property type="evidence" value="ECO:0007669"/>
    <property type="project" value="UniProtKB-SubCell"/>
</dbReference>
<dbReference type="VEuPathDB" id="FungiDB:I303_03728"/>
<keyword evidence="1" id="KW-0677">Repeat</keyword>
<evidence type="ECO:0000256" key="2">
    <source>
        <dbReference type="ARBA" id="ARBA00023242"/>
    </source>
</evidence>